<organism evidence="6 7">
    <name type="scientific">Zostera marina</name>
    <name type="common">Eelgrass</name>
    <dbReference type="NCBI Taxonomy" id="29655"/>
    <lineage>
        <taxon>Eukaryota</taxon>
        <taxon>Viridiplantae</taxon>
        <taxon>Streptophyta</taxon>
        <taxon>Embryophyta</taxon>
        <taxon>Tracheophyta</taxon>
        <taxon>Spermatophyta</taxon>
        <taxon>Magnoliopsida</taxon>
        <taxon>Liliopsida</taxon>
        <taxon>Zosteraceae</taxon>
        <taxon>Zostera</taxon>
    </lineage>
</organism>
<keyword evidence="7" id="KW-1185">Reference proteome</keyword>
<dbReference type="GO" id="GO:0047627">
    <property type="term" value="F:adenylylsulfatase activity"/>
    <property type="evidence" value="ECO:0007669"/>
    <property type="project" value="UniProtKB-ARBA"/>
</dbReference>
<dbReference type="Pfam" id="PF11969">
    <property type="entry name" value="DcpS_C"/>
    <property type="match status" value="1"/>
</dbReference>
<dbReference type="InterPro" id="IPR036265">
    <property type="entry name" value="HIT-like_sf"/>
</dbReference>
<dbReference type="PRINTS" id="PR00332">
    <property type="entry name" value="HISTRIAD"/>
</dbReference>
<reference evidence="7" key="1">
    <citation type="journal article" date="2016" name="Nature">
        <title>The genome of the seagrass Zostera marina reveals angiosperm adaptation to the sea.</title>
        <authorList>
            <person name="Olsen J.L."/>
            <person name="Rouze P."/>
            <person name="Verhelst B."/>
            <person name="Lin Y.-C."/>
            <person name="Bayer T."/>
            <person name="Collen J."/>
            <person name="Dattolo E."/>
            <person name="De Paoli E."/>
            <person name="Dittami S."/>
            <person name="Maumus F."/>
            <person name="Michel G."/>
            <person name="Kersting A."/>
            <person name="Lauritano C."/>
            <person name="Lohaus R."/>
            <person name="Toepel M."/>
            <person name="Tonon T."/>
            <person name="Vanneste K."/>
            <person name="Amirebrahimi M."/>
            <person name="Brakel J."/>
            <person name="Bostroem C."/>
            <person name="Chovatia M."/>
            <person name="Grimwood J."/>
            <person name="Jenkins J.W."/>
            <person name="Jueterbock A."/>
            <person name="Mraz A."/>
            <person name="Stam W.T."/>
            <person name="Tice H."/>
            <person name="Bornberg-Bauer E."/>
            <person name="Green P.J."/>
            <person name="Pearson G.A."/>
            <person name="Procaccini G."/>
            <person name="Duarte C.M."/>
            <person name="Schmutz J."/>
            <person name="Reusch T.B.H."/>
            <person name="Van de Peer Y."/>
        </authorList>
    </citation>
    <scope>NUCLEOTIDE SEQUENCE [LARGE SCALE GENOMIC DNA]</scope>
    <source>
        <strain evidence="7">cv. Finnish</strain>
    </source>
</reference>
<dbReference type="OrthoDB" id="1915375at2759"/>
<dbReference type="SUPFAM" id="SSF54197">
    <property type="entry name" value="HIT-like"/>
    <property type="match status" value="1"/>
</dbReference>
<dbReference type="Proteomes" id="UP000036987">
    <property type="component" value="Unassembled WGS sequence"/>
</dbReference>
<evidence type="ECO:0000313" key="6">
    <source>
        <dbReference type="EMBL" id="KMZ65536.1"/>
    </source>
</evidence>
<evidence type="ECO:0000256" key="1">
    <source>
        <dbReference type="ARBA" id="ARBA00022741"/>
    </source>
</evidence>
<comment type="caution">
    <text evidence="6">The sequence shown here is derived from an EMBL/GenBank/DDBJ whole genome shotgun (WGS) entry which is preliminary data.</text>
</comment>
<dbReference type="InterPro" id="IPR001310">
    <property type="entry name" value="Histidine_triad_HIT"/>
</dbReference>
<feature type="active site" description="Tele-AMP-histidine intermediate" evidence="3">
    <location>
        <position position="128"/>
    </location>
</feature>
<dbReference type="InterPro" id="IPR011146">
    <property type="entry name" value="HIT-like"/>
</dbReference>
<proteinExistence type="predicted"/>
<dbReference type="STRING" id="29655.A0A0K9P979"/>
<evidence type="ECO:0000256" key="3">
    <source>
        <dbReference type="PIRSR" id="PIRSR601310-1"/>
    </source>
</evidence>
<protein>
    <recommendedName>
        <fullName evidence="5">HIT domain-containing protein</fullName>
    </recommendedName>
</protein>
<name>A0A0K9P979_ZOSMR</name>
<dbReference type="PANTHER" id="PTHR12486:SF5">
    <property type="entry name" value="ADENOSINE 5'-MONOPHOSPHORAMIDASE HINT3"/>
    <property type="match status" value="1"/>
</dbReference>
<dbReference type="EMBL" id="LFYR01001032">
    <property type="protein sequence ID" value="KMZ65536.1"/>
    <property type="molecule type" value="Genomic_DNA"/>
</dbReference>
<dbReference type="GO" id="GO:0000166">
    <property type="term" value="F:nucleotide binding"/>
    <property type="evidence" value="ECO:0007669"/>
    <property type="project" value="UniProtKB-KW"/>
</dbReference>
<evidence type="ECO:0000259" key="5">
    <source>
        <dbReference type="PROSITE" id="PS51084"/>
    </source>
</evidence>
<evidence type="ECO:0000256" key="2">
    <source>
        <dbReference type="ARBA" id="ARBA00022801"/>
    </source>
</evidence>
<dbReference type="OMA" id="SINFLPC"/>
<evidence type="ECO:0000313" key="7">
    <source>
        <dbReference type="Proteomes" id="UP000036987"/>
    </source>
</evidence>
<feature type="domain" description="HIT" evidence="5">
    <location>
        <begin position="30"/>
        <end position="140"/>
    </location>
</feature>
<feature type="short sequence motif" description="Histidine triad motif" evidence="4">
    <location>
        <begin position="124"/>
        <end position="128"/>
    </location>
</feature>
<accession>A0A0K9P979</accession>
<gene>
    <name evidence="6" type="ORF">ZOSMA_31G01240</name>
</gene>
<dbReference type="PROSITE" id="PS51084">
    <property type="entry name" value="HIT_2"/>
    <property type="match status" value="1"/>
</dbReference>
<sequence>MHYCPNSSYRWHRKEVHSARAMAEEETSCLFCQISKDPASTHTDLLYSDESVVAFQDIKPAAFRHYLVIPVQHIPTTRDLRRRSEDYQLVSHMLSVGQNLLFKDAPSSKTEFGFHQPPFNSVNHLHLHCLALPFIPRWKFTKYWASGSDGRFVVANKLLKRIKPDEIQAETGSVSQDLSEPSNLKRIKKFPARLFHWNRRSAA</sequence>
<keyword evidence="2" id="KW-0378">Hydrolase</keyword>
<keyword evidence="1" id="KW-0547">Nucleotide-binding</keyword>
<dbReference type="PANTHER" id="PTHR12486">
    <property type="entry name" value="APRATAXIN-RELATED"/>
    <property type="match status" value="1"/>
</dbReference>
<dbReference type="Gene3D" id="3.30.428.10">
    <property type="entry name" value="HIT-like"/>
    <property type="match status" value="1"/>
</dbReference>
<evidence type="ECO:0000256" key="4">
    <source>
        <dbReference type="PROSITE-ProRule" id="PRU00464"/>
    </source>
</evidence>
<dbReference type="AlphaFoldDB" id="A0A0K9P979"/>